<feature type="domain" description="N-acetyltransferase" evidence="1">
    <location>
        <begin position="33"/>
        <end position="168"/>
    </location>
</feature>
<dbReference type="PANTHER" id="PTHR43792:SF1">
    <property type="entry name" value="N-ACETYLTRANSFERASE DOMAIN-CONTAINING PROTEIN"/>
    <property type="match status" value="1"/>
</dbReference>
<dbReference type="InterPro" id="IPR016181">
    <property type="entry name" value="Acyl_CoA_acyltransferase"/>
</dbReference>
<dbReference type="Pfam" id="PF13302">
    <property type="entry name" value="Acetyltransf_3"/>
    <property type="match status" value="1"/>
</dbReference>
<evidence type="ECO:0000313" key="2">
    <source>
        <dbReference type="EMBL" id="KAF7774308.1"/>
    </source>
</evidence>
<sequence>MTHIMNTQRLTLIECTLNNIAGTPPKKSTILNDIITVLSPNVVSHLPANFHGITTINNAKNWLINMLEQSRVFAVSDVHSNTTLGFVFMHNSDTNQYHIGYLFAQAHWGKGYAQEALSAFITWCKSTPNIKELIAGVEKDNLASITVLKKIGFTFHSEGLHSMRFYTRVL</sequence>
<dbReference type="PROSITE" id="PS51186">
    <property type="entry name" value="GNAT"/>
    <property type="match status" value="1"/>
</dbReference>
<dbReference type="AlphaFoldDB" id="A0AAD4FT80"/>
<name>A0AAD4FT80_9GAMM</name>
<dbReference type="EMBL" id="AHBZ03000014">
    <property type="protein sequence ID" value="KAF7774308.1"/>
    <property type="molecule type" value="Genomic_DNA"/>
</dbReference>
<proteinExistence type="predicted"/>
<organism evidence="2 3">
    <name type="scientific">Pseudoalteromonas citrea</name>
    <dbReference type="NCBI Taxonomy" id="43655"/>
    <lineage>
        <taxon>Bacteria</taxon>
        <taxon>Pseudomonadati</taxon>
        <taxon>Pseudomonadota</taxon>
        <taxon>Gammaproteobacteria</taxon>
        <taxon>Alteromonadales</taxon>
        <taxon>Pseudoalteromonadaceae</taxon>
        <taxon>Pseudoalteromonas</taxon>
    </lineage>
</organism>
<gene>
    <name evidence="2" type="ORF">PCIT_a0733</name>
</gene>
<dbReference type="RefSeq" id="WP_010362313.1">
    <property type="nucleotide sequence ID" value="NZ_AHBZ03000014.1"/>
</dbReference>
<dbReference type="GO" id="GO:0016747">
    <property type="term" value="F:acyltransferase activity, transferring groups other than amino-acyl groups"/>
    <property type="evidence" value="ECO:0007669"/>
    <property type="project" value="InterPro"/>
</dbReference>
<evidence type="ECO:0000313" key="3">
    <source>
        <dbReference type="Proteomes" id="UP000016487"/>
    </source>
</evidence>
<evidence type="ECO:0000259" key="1">
    <source>
        <dbReference type="PROSITE" id="PS51186"/>
    </source>
</evidence>
<dbReference type="InterPro" id="IPR000182">
    <property type="entry name" value="GNAT_dom"/>
</dbReference>
<dbReference type="Proteomes" id="UP000016487">
    <property type="component" value="Unassembled WGS sequence"/>
</dbReference>
<reference evidence="2" key="1">
    <citation type="journal article" date="2012" name="J. Bacteriol.">
        <title>Genome sequences of type strains of seven species of the marine bacterium Pseudoalteromonas.</title>
        <authorList>
            <person name="Xie B.B."/>
            <person name="Shu Y.L."/>
            <person name="Qin Q.L."/>
            <person name="Rong J.C."/>
            <person name="Zhang X.Y."/>
            <person name="Chen X.L."/>
            <person name="Shi M."/>
            <person name="He H.L."/>
            <person name="Zhou B.C."/>
            <person name="Zhang Y.Z."/>
        </authorList>
    </citation>
    <scope>NUCLEOTIDE SEQUENCE</scope>
    <source>
        <strain evidence="2">DSM 8771</strain>
    </source>
</reference>
<dbReference type="Gene3D" id="3.40.630.30">
    <property type="match status" value="1"/>
</dbReference>
<comment type="caution">
    <text evidence="2">The sequence shown here is derived from an EMBL/GenBank/DDBJ whole genome shotgun (WGS) entry which is preliminary data.</text>
</comment>
<protein>
    <recommendedName>
        <fullName evidence="1">N-acetyltransferase domain-containing protein</fullName>
    </recommendedName>
</protein>
<dbReference type="SUPFAM" id="SSF55729">
    <property type="entry name" value="Acyl-CoA N-acyltransferases (Nat)"/>
    <property type="match status" value="1"/>
</dbReference>
<dbReference type="PANTHER" id="PTHR43792">
    <property type="entry name" value="GNAT FAMILY, PUTATIVE (AFU_ORTHOLOGUE AFUA_3G00765)-RELATED-RELATED"/>
    <property type="match status" value="1"/>
</dbReference>
<dbReference type="InterPro" id="IPR051531">
    <property type="entry name" value="N-acetyltransferase"/>
</dbReference>
<accession>A0AAD4FT80</accession>
<reference evidence="2" key="2">
    <citation type="submission" date="2015-03" db="EMBL/GenBank/DDBJ databases">
        <title>Genome sequence of Pseudoalteromonas citrea.</title>
        <authorList>
            <person name="Xie B.-B."/>
            <person name="Rong J.-C."/>
            <person name="Qin Q.-L."/>
            <person name="Zhang Y.-Z."/>
        </authorList>
    </citation>
    <scope>NUCLEOTIDE SEQUENCE</scope>
    <source>
        <strain evidence="2">DSM 8771</strain>
    </source>
</reference>